<gene>
    <name evidence="2" type="ORF">FH969_10980</name>
</gene>
<evidence type="ECO:0000256" key="1">
    <source>
        <dbReference type="SAM" id="MobiDB-lite"/>
    </source>
</evidence>
<comment type="caution">
    <text evidence="2">The sequence shown here is derived from an EMBL/GenBank/DDBJ whole genome shotgun (WGS) entry which is preliminary data.</text>
</comment>
<dbReference type="Proteomes" id="UP000313849">
    <property type="component" value="Unassembled WGS sequence"/>
</dbReference>
<feature type="compositionally biased region" description="Basic and acidic residues" evidence="1">
    <location>
        <begin position="31"/>
        <end position="66"/>
    </location>
</feature>
<evidence type="ECO:0000313" key="3">
    <source>
        <dbReference type="Proteomes" id="UP000313849"/>
    </source>
</evidence>
<feature type="compositionally biased region" description="Acidic residues" evidence="1">
    <location>
        <begin position="1"/>
        <end position="12"/>
    </location>
</feature>
<name>A0A5C5BCB8_9MICO</name>
<feature type="region of interest" description="Disordered" evidence="1">
    <location>
        <begin position="1"/>
        <end position="68"/>
    </location>
</feature>
<keyword evidence="3" id="KW-1185">Reference proteome</keyword>
<protein>
    <submittedName>
        <fullName evidence="2">Uncharacterized protein</fullName>
    </submittedName>
</protein>
<organism evidence="2 3">
    <name type="scientific">Miniimonas arenae</name>
    <dbReference type="NCBI Taxonomy" id="676201"/>
    <lineage>
        <taxon>Bacteria</taxon>
        <taxon>Bacillati</taxon>
        <taxon>Actinomycetota</taxon>
        <taxon>Actinomycetes</taxon>
        <taxon>Micrococcales</taxon>
        <taxon>Beutenbergiaceae</taxon>
        <taxon>Miniimonas</taxon>
    </lineage>
</organism>
<dbReference type="RefSeq" id="WP_139987260.1">
    <property type="nucleotide sequence ID" value="NZ_VENP01000042.1"/>
</dbReference>
<dbReference type="AlphaFoldDB" id="A0A5C5BCB8"/>
<evidence type="ECO:0000313" key="2">
    <source>
        <dbReference type="EMBL" id="TNU73536.1"/>
    </source>
</evidence>
<reference evidence="2 3" key="1">
    <citation type="submission" date="2019-06" db="EMBL/GenBank/DDBJ databases">
        <title>Draft genome sequence of Miniimonas arenae KCTC 19750T isolated from sea sand.</title>
        <authorList>
            <person name="Park S.-J."/>
        </authorList>
    </citation>
    <scope>NUCLEOTIDE SEQUENCE [LARGE SCALE GENOMIC DNA]</scope>
    <source>
        <strain evidence="2 3">KCTC 19750</strain>
    </source>
</reference>
<feature type="non-terminal residue" evidence="2">
    <location>
        <position position="96"/>
    </location>
</feature>
<dbReference type="EMBL" id="VENP01000042">
    <property type="protein sequence ID" value="TNU73536.1"/>
    <property type="molecule type" value="Genomic_DNA"/>
</dbReference>
<accession>A0A5C5BCB8</accession>
<sequence>MSDDEQPWDEPDEPTRGLSRTPRTPHAGRRWHGDRDTGAEREHGADRDTDGERRSQCDLDANEHGVGHSHGIRLAVALPDVGALGIGARVSDGEPE</sequence>
<proteinExistence type="predicted"/>